<dbReference type="Gene3D" id="2.10.270.10">
    <property type="entry name" value="Cholin Binding"/>
    <property type="match status" value="3"/>
</dbReference>
<evidence type="ECO:0000256" key="6">
    <source>
        <dbReference type="ARBA" id="ARBA00023316"/>
    </source>
</evidence>
<dbReference type="Proteomes" id="UP000278632">
    <property type="component" value="Unassembled WGS sequence"/>
</dbReference>
<feature type="region of interest" description="Disordered" evidence="9">
    <location>
        <begin position="50"/>
        <end position="130"/>
    </location>
</feature>
<dbReference type="InterPro" id="IPR005490">
    <property type="entry name" value="LD_TPept_cat_dom"/>
</dbReference>
<evidence type="ECO:0000256" key="7">
    <source>
        <dbReference type="PROSITE-ProRule" id="PRU00591"/>
    </source>
</evidence>
<dbReference type="Gene3D" id="2.10.270.20">
    <property type="match status" value="2"/>
</dbReference>
<evidence type="ECO:0000313" key="11">
    <source>
        <dbReference type="EMBL" id="RNL38385.1"/>
    </source>
</evidence>
<evidence type="ECO:0000256" key="8">
    <source>
        <dbReference type="PROSITE-ProRule" id="PRU01373"/>
    </source>
</evidence>
<keyword evidence="5 8" id="KW-0573">Peptidoglycan synthesis</keyword>
<dbReference type="InterPro" id="IPR038063">
    <property type="entry name" value="Transpep_catalytic_dom"/>
</dbReference>
<dbReference type="Pfam" id="PF01473">
    <property type="entry name" value="Choline_bind_1"/>
    <property type="match status" value="3"/>
</dbReference>
<feature type="repeat" description="Cell wall-binding" evidence="7">
    <location>
        <begin position="489"/>
        <end position="508"/>
    </location>
</feature>
<dbReference type="AlphaFoldDB" id="A0A3N0AU67"/>
<protein>
    <recommendedName>
        <fullName evidence="10">L,D-TPase catalytic domain-containing protein</fullName>
    </recommendedName>
</protein>
<feature type="repeat" description="Cell wall-binding" evidence="7">
    <location>
        <begin position="469"/>
        <end position="488"/>
    </location>
</feature>
<dbReference type="GO" id="GO:0005576">
    <property type="term" value="C:extracellular region"/>
    <property type="evidence" value="ECO:0007669"/>
    <property type="project" value="TreeGrafter"/>
</dbReference>
<feature type="repeat" description="Cell wall-binding" evidence="7">
    <location>
        <begin position="279"/>
        <end position="298"/>
    </location>
</feature>
<dbReference type="PROSITE" id="PS51170">
    <property type="entry name" value="CW"/>
    <property type="match status" value="7"/>
</dbReference>
<dbReference type="PROSITE" id="PS52029">
    <property type="entry name" value="LD_TPASE"/>
    <property type="match status" value="1"/>
</dbReference>
<feature type="domain" description="L,D-TPase catalytic" evidence="10">
    <location>
        <begin position="588"/>
        <end position="707"/>
    </location>
</feature>
<dbReference type="GO" id="GO:0008360">
    <property type="term" value="P:regulation of cell shape"/>
    <property type="evidence" value="ECO:0007669"/>
    <property type="project" value="UniProtKB-UniRule"/>
</dbReference>
<proteinExistence type="predicted"/>
<dbReference type="SUPFAM" id="SSF69360">
    <property type="entry name" value="Cell wall binding repeat"/>
    <property type="match status" value="3"/>
</dbReference>
<evidence type="ECO:0000256" key="1">
    <source>
        <dbReference type="ARBA" id="ARBA00004752"/>
    </source>
</evidence>
<keyword evidence="4 8" id="KW-0133">Cell shape</keyword>
<dbReference type="Pfam" id="PF19127">
    <property type="entry name" value="Choline_bind_3"/>
    <property type="match status" value="4"/>
</dbReference>
<name>A0A3N0AU67_9ACTN</name>
<dbReference type="GO" id="GO:0071555">
    <property type="term" value="P:cell wall organization"/>
    <property type="evidence" value="ECO:0007669"/>
    <property type="project" value="UniProtKB-UniRule"/>
</dbReference>
<dbReference type="OrthoDB" id="5242394at2"/>
<gene>
    <name evidence="11" type="ORF">DMP08_11955</name>
</gene>
<evidence type="ECO:0000256" key="9">
    <source>
        <dbReference type="SAM" id="MobiDB-lite"/>
    </source>
</evidence>
<evidence type="ECO:0000256" key="5">
    <source>
        <dbReference type="ARBA" id="ARBA00022984"/>
    </source>
</evidence>
<sequence length="708" mass="78829">MKRAIASSPPEVQFMRTGIFRMLVVLFGTAVLLSIISFAEPSYANTENRSAITTQDSLQNDTVERIEESNSNSEKQADKPARIPDQSLPNIVSDERTSQKDDSLDKGNNGNTEDGDQAAQTPANPSEPIEKGLAFHASDTSPHLTAFLDGKETAQSGWVFHEGFWYWFNKSPYAAENSWIKTGGGWYYLDETGEMKTGAFSDGNRTYLSDPSGRMLSDGWHRSGGVWYWLESSGAAKTGWLHDRGAWYWLDPESGAMATGWYRDGAVWYYSDGSGAMLANRWLKQGGTWYYLNPSGAMRTGWLHDKGAWYWLDRSSGAMATGFVDDGGTAYYCDGSGRMAANRWLGSTKSGWCWAQASGALATGWGYLSGKWYYFDPASPQHRAKTGLYSVGDSQCFSDADGALYMNRWVNINADERRYANNQGYLEGRQLRNSSGAFSFVDAEGNPLSGWQVIGGQHFYAHPDTGEMATGWLKLDNTWYYLNSQGIRQTGWVKLDGTWFLLGSDGAMKTGWQKLGGTWYYLHDSGAMATGWLKLSDTWYYLESSGAMATGWRTIGGISYYFDSSGAWVSSDARMTNLAQQFHSNTPWLIMIDTTNCMLGVFKGSAGNWTSVSSWPCSPGKASTPTVLGEYTVGLKGYSFGSGFTCYWWTQFYGDYLIHSEVYYQNTFTWMEGTMGVPGSHGCIRLPIDQAKWIYDNIPTGTKVYTYR</sequence>
<feature type="repeat" description="Cell wall-binding" evidence="7">
    <location>
        <begin position="509"/>
        <end position="528"/>
    </location>
</feature>
<feature type="repeat" description="Cell wall-binding" evidence="7">
    <location>
        <begin position="529"/>
        <end position="548"/>
    </location>
</feature>
<dbReference type="InterPro" id="IPR018337">
    <property type="entry name" value="Cell_wall/Cho-bd_repeat"/>
</dbReference>
<dbReference type="GO" id="GO:0071972">
    <property type="term" value="F:peptidoglycan L,D-transpeptidase activity"/>
    <property type="evidence" value="ECO:0007669"/>
    <property type="project" value="TreeGrafter"/>
</dbReference>
<dbReference type="Pfam" id="PF03734">
    <property type="entry name" value="YkuD"/>
    <property type="match status" value="1"/>
</dbReference>
<dbReference type="EMBL" id="QICD01000040">
    <property type="protein sequence ID" value="RNL38385.1"/>
    <property type="molecule type" value="Genomic_DNA"/>
</dbReference>
<dbReference type="GO" id="GO:0016740">
    <property type="term" value="F:transferase activity"/>
    <property type="evidence" value="ECO:0007669"/>
    <property type="project" value="UniProtKB-KW"/>
</dbReference>
<keyword evidence="12" id="KW-1185">Reference proteome</keyword>
<feature type="compositionally biased region" description="Polar residues" evidence="9">
    <location>
        <begin position="106"/>
        <end position="124"/>
    </location>
</feature>
<evidence type="ECO:0000259" key="10">
    <source>
        <dbReference type="PROSITE" id="PS52029"/>
    </source>
</evidence>
<accession>A0A3N0AU67</accession>
<feature type="repeat" description="Cell wall-binding" evidence="7">
    <location>
        <begin position="176"/>
        <end position="195"/>
    </location>
</feature>
<evidence type="ECO:0000256" key="3">
    <source>
        <dbReference type="ARBA" id="ARBA00022737"/>
    </source>
</evidence>
<keyword evidence="3" id="KW-0677">Repeat</keyword>
<feature type="active site" description="Nucleophile" evidence="8">
    <location>
        <position position="683"/>
    </location>
</feature>
<keyword evidence="2" id="KW-0808">Transferase</keyword>
<dbReference type="PANTHER" id="PTHR30582:SF2">
    <property type="entry name" value="L,D-TRANSPEPTIDASE YCIB-RELATED"/>
    <property type="match status" value="1"/>
</dbReference>
<evidence type="ECO:0000256" key="4">
    <source>
        <dbReference type="ARBA" id="ARBA00022960"/>
    </source>
</evidence>
<feature type="repeat" description="Cell wall-binding" evidence="7">
    <location>
        <begin position="549"/>
        <end position="568"/>
    </location>
</feature>
<reference evidence="12" key="1">
    <citation type="submission" date="2018-05" db="EMBL/GenBank/DDBJ databases">
        <title>Genome Sequencing of selected type strains of the family Eggerthellaceae.</title>
        <authorList>
            <person name="Danylec N."/>
            <person name="Stoll D.A."/>
            <person name="Doetsch A."/>
            <person name="Huch M."/>
        </authorList>
    </citation>
    <scope>NUCLEOTIDE SEQUENCE [LARGE SCALE GENOMIC DNA]</scope>
    <source>
        <strain evidence="12">DSM 16106</strain>
    </source>
</reference>
<evidence type="ECO:0000313" key="12">
    <source>
        <dbReference type="Proteomes" id="UP000278632"/>
    </source>
</evidence>
<feature type="active site" description="Proton donor/acceptor" evidence="8">
    <location>
        <position position="659"/>
    </location>
</feature>
<comment type="caution">
    <text evidence="11">The sequence shown here is derived from an EMBL/GenBank/DDBJ whole genome shotgun (WGS) entry which is preliminary data.</text>
</comment>
<dbReference type="CDD" id="cd16913">
    <property type="entry name" value="YkuD_like"/>
    <property type="match status" value="1"/>
</dbReference>
<dbReference type="PANTHER" id="PTHR30582">
    <property type="entry name" value="L,D-TRANSPEPTIDASE"/>
    <property type="match status" value="1"/>
</dbReference>
<feature type="compositionally biased region" description="Polar residues" evidence="9">
    <location>
        <begin position="50"/>
        <end position="61"/>
    </location>
</feature>
<dbReference type="GO" id="GO:0018104">
    <property type="term" value="P:peptidoglycan-protein cross-linking"/>
    <property type="evidence" value="ECO:0007669"/>
    <property type="project" value="TreeGrafter"/>
</dbReference>
<dbReference type="InterPro" id="IPR050979">
    <property type="entry name" value="LD-transpeptidase"/>
</dbReference>
<dbReference type="UniPathway" id="UPA00219"/>
<dbReference type="SUPFAM" id="SSF141523">
    <property type="entry name" value="L,D-transpeptidase catalytic domain-like"/>
    <property type="match status" value="1"/>
</dbReference>
<evidence type="ECO:0000256" key="2">
    <source>
        <dbReference type="ARBA" id="ARBA00022679"/>
    </source>
</evidence>
<dbReference type="Gene3D" id="2.40.440.10">
    <property type="entry name" value="L,D-transpeptidase catalytic domain-like"/>
    <property type="match status" value="1"/>
</dbReference>
<comment type="pathway">
    <text evidence="1 8">Cell wall biogenesis; peptidoglycan biosynthesis.</text>
</comment>
<keyword evidence="6 8" id="KW-0961">Cell wall biogenesis/degradation</keyword>
<feature type="compositionally biased region" description="Basic and acidic residues" evidence="9">
    <location>
        <begin position="93"/>
        <end position="105"/>
    </location>
</feature>
<organism evidence="11 12">
    <name type="scientific">Paraeggerthella hongkongensis</name>
    <dbReference type="NCBI Taxonomy" id="230658"/>
    <lineage>
        <taxon>Bacteria</taxon>
        <taxon>Bacillati</taxon>
        <taxon>Actinomycetota</taxon>
        <taxon>Coriobacteriia</taxon>
        <taxon>Eggerthellales</taxon>
        <taxon>Eggerthellaceae</taxon>
        <taxon>Paraeggerthella</taxon>
    </lineage>
</organism>
<dbReference type="RefSeq" id="WP_123193101.1">
    <property type="nucleotide sequence ID" value="NZ_QICD01000040.1"/>
</dbReference>